<feature type="transmembrane region" description="Helical" evidence="1">
    <location>
        <begin position="263"/>
        <end position="282"/>
    </location>
</feature>
<evidence type="ECO:0000313" key="3">
    <source>
        <dbReference type="Proteomes" id="UP000242942"/>
    </source>
</evidence>
<dbReference type="AlphaFoldDB" id="A0A1D3JGZ5"/>
<protein>
    <recommendedName>
        <fullName evidence="4">Pv-fam-d protein</fullName>
    </recommendedName>
</protein>
<dbReference type="Proteomes" id="UP000242942">
    <property type="component" value="Unassembled WGS sequence"/>
</dbReference>
<dbReference type="VEuPathDB" id="PlasmoDB:POWCR01_000043200"/>
<reference evidence="2 3" key="1">
    <citation type="submission" date="2016-06" db="EMBL/GenBank/DDBJ databases">
        <authorList>
            <consortium name="Pathogen Informatics"/>
        </authorList>
    </citation>
    <scope>NUCLEOTIDE SEQUENCE [LARGE SCALE GENOMIC DNA]</scope>
    <source>
        <strain evidence="2">PocGH01</strain>
    </source>
</reference>
<keyword evidence="1" id="KW-0472">Membrane</keyword>
<accession>A0A1D3JGZ5</accession>
<name>A0A1D3JGZ5_PLAOA</name>
<keyword evidence="1" id="KW-1133">Transmembrane helix</keyword>
<proteinExistence type="predicted"/>
<evidence type="ECO:0008006" key="4">
    <source>
        <dbReference type="Google" id="ProtNLM"/>
    </source>
</evidence>
<dbReference type="InterPro" id="IPR022139">
    <property type="entry name" value="Fam-L/Fam-M-like_plasmodium"/>
</dbReference>
<dbReference type="OrthoDB" id="383799at2759"/>
<keyword evidence="1" id="KW-0812">Transmembrane</keyword>
<evidence type="ECO:0000313" key="2">
    <source>
        <dbReference type="EMBL" id="SBT85415.1"/>
    </source>
</evidence>
<feature type="transmembrane region" description="Helical" evidence="1">
    <location>
        <begin position="288"/>
        <end position="306"/>
    </location>
</feature>
<dbReference type="Pfam" id="PF12420">
    <property type="entry name" value="DUF3671"/>
    <property type="match status" value="1"/>
</dbReference>
<keyword evidence="3" id="KW-1185">Reference proteome</keyword>
<feature type="transmembrane region" description="Helical" evidence="1">
    <location>
        <begin position="6"/>
        <end position="23"/>
    </location>
</feature>
<dbReference type="VEuPathDB" id="PlasmoDB:PocGH01_00020500"/>
<gene>
    <name evidence="2" type="primary">PocGH01_00020500</name>
    <name evidence="2" type="ORF">POCGH01_00020500</name>
</gene>
<organism evidence="2 3">
    <name type="scientific">Plasmodium ovale</name>
    <name type="common">malaria parasite P. ovale</name>
    <dbReference type="NCBI Taxonomy" id="36330"/>
    <lineage>
        <taxon>Eukaryota</taxon>
        <taxon>Sar</taxon>
        <taxon>Alveolata</taxon>
        <taxon>Apicomplexa</taxon>
        <taxon>Aconoidasida</taxon>
        <taxon>Haemosporida</taxon>
        <taxon>Plasmodiidae</taxon>
        <taxon>Plasmodium</taxon>
        <taxon>Plasmodium (Plasmodium)</taxon>
    </lineage>
</organism>
<sequence length="333" mass="40576">MAEIINKLFLIKFFTFILLIWTWECSNEANTFRKSLKSEFSQTKTLKTRFSRLLKGETEISNTQNYSNLKDRIINLLEEDDHLFGKRLNELAHDKTFQSRFNKFMYDNYEENFNDSHYYDYPDMPHSALNYYDDFNKGYDGLNVYDRYEKSFNKAKRERNYRKQYPTLKNYSNYAQSSNMRKNDEYYYAQKNNKKKHRDQRTRMYLDNYKKESGLGILKSLKKFDENFERKLKNAMNSQNVNDYDKCKIKNARGKFVYFLKKFKLYLPPVINMIILFMVAMAKTFSPVAFTFFTVTLIIMLFYYFIKLYKINVTEIYRKKYAKRSKINNRKQF</sequence>
<dbReference type="EMBL" id="FLRI01000033">
    <property type="protein sequence ID" value="SBT85415.1"/>
    <property type="molecule type" value="Genomic_DNA"/>
</dbReference>
<evidence type="ECO:0000256" key="1">
    <source>
        <dbReference type="SAM" id="Phobius"/>
    </source>
</evidence>